<accession>D7BWM4</accession>
<evidence type="ECO:0000313" key="2">
    <source>
        <dbReference type="Proteomes" id="UP000000377"/>
    </source>
</evidence>
<protein>
    <submittedName>
        <fullName evidence="1">Uncharacterized protein</fullName>
    </submittedName>
</protein>
<dbReference type="KEGG" id="sbh:SBI_00259"/>
<dbReference type="Proteomes" id="UP000000377">
    <property type="component" value="Chromosome"/>
</dbReference>
<evidence type="ECO:0000313" key="1">
    <source>
        <dbReference type="EMBL" id="ADI03380.1"/>
    </source>
</evidence>
<organism evidence="1 2">
    <name type="scientific">Streptomyces bingchenggensis (strain BCW-1)</name>
    <dbReference type="NCBI Taxonomy" id="749414"/>
    <lineage>
        <taxon>Bacteria</taxon>
        <taxon>Bacillati</taxon>
        <taxon>Actinomycetota</taxon>
        <taxon>Actinomycetes</taxon>
        <taxon>Kitasatosporales</taxon>
        <taxon>Streptomycetaceae</taxon>
        <taxon>Streptomyces</taxon>
    </lineage>
</organism>
<name>D7BWM4_STRBB</name>
<gene>
    <name evidence="1" type="ordered locus">SBI_00259</name>
</gene>
<dbReference type="HOGENOM" id="CLU_3296925_0_0_11"/>
<dbReference type="AlphaFoldDB" id="D7BWM4"/>
<dbReference type="PATRIC" id="fig|749414.3.peg.270"/>
<reference evidence="1 2" key="1">
    <citation type="journal article" date="2010" name="J. Bacteriol.">
        <title>Genome sequence of the milbemycin-producing bacterium Streptomyces bingchenggensis.</title>
        <authorList>
            <person name="Wang X.J."/>
            <person name="Yan Y.J."/>
            <person name="Zhang B."/>
            <person name="An J."/>
            <person name="Wang J.J."/>
            <person name="Tian J."/>
            <person name="Jiang L."/>
            <person name="Chen Y.H."/>
            <person name="Huang S.X."/>
            <person name="Yin M."/>
            <person name="Zhang J."/>
            <person name="Gao A.L."/>
            <person name="Liu C.X."/>
            <person name="Zhu Z.X."/>
            <person name="Xiang W.S."/>
        </authorList>
    </citation>
    <scope>NUCLEOTIDE SEQUENCE [LARGE SCALE GENOMIC DNA]</scope>
    <source>
        <strain evidence="1 2">BCW-1</strain>
    </source>
</reference>
<proteinExistence type="predicted"/>
<keyword evidence="2" id="KW-1185">Reference proteome</keyword>
<sequence length="40" mass="4229">MISCPAAEPTWTQVSGLERSVRSVEAVCVAAAPMTRVAPR</sequence>
<dbReference type="EMBL" id="CP002047">
    <property type="protein sequence ID" value="ADI03380.1"/>
    <property type="molecule type" value="Genomic_DNA"/>
</dbReference>